<comment type="caution">
    <text evidence="1">The sequence shown here is derived from an EMBL/GenBank/DDBJ whole genome shotgun (WGS) entry which is preliminary data.</text>
</comment>
<keyword evidence="2" id="KW-1185">Reference proteome</keyword>
<dbReference type="OrthoDB" id="6121514at2"/>
<reference evidence="1 2" key="1">
    <citation type="submission" date="2015-09" db="EMBL/GenBank/DDBJ databases">
        <title>Draft genome sequence of Aliiroseovarius crassostreae CV919-312TSm, the causative agent of Roseovarius Oyster Disease (formerly Juvenile Oyster Disease).</title>
        <authorList>
            <person name="Kessner L."/>
            <person name="Spinard E."/>
            <person name="Nelson D."/>
        </authorList>
    </citation>
    <scope>NUCLEOTIDE SEQUENCE [LARGE SCALE GENOMIC DNA]</scope>
    <source>
        <strain evidence="1 2">CV919-312</strain>
    </source>
</reference>
<dbReference type="AlphaFoldDB" id="A0A0P7IH83"/>
<gene>
    <name evidence="1" type="ORF">AKJ29_11470</name>
</gene>
<sequence>MDKFFYDLPVYRVSDKKYQKWFEGLMVPLQEQWRTTAGKEMPSNTEMFLSNPHDQKYGPWQFNEIIGYIRLHFLGTQIRGEYFSAEKKRNPVSRKKVFTFRTHKLAPEHTLWKTGDLTNQEIWEAICEYVSDCQRELMKGRYIDDSVLRELGPFIDWRSFLGWPPMDEITLRR</sequence>
<dbReference type="EMBL" id="LKBA01000006">
    <property type="protein sequence ID" value="KPN63296.1"/>
    <property type="molecule type" value="Genomic_DNA"/>
</dbReference>
<organism evidence="1 2">
    <name type="scientific">Aliiroseovarius crassostreae</name>
    <dbReference type="NCBI Taxonomy" id="154981"/>
    <lineage>
        <taxon>Bacteria</taxon>
        <taxon>Pseudomonadati</taxon>
        <taxon>Pseudomonadota</taxon>
        <taxon>Alphaproteobacteria</taxon>
        <taxon>Rhodobacterales</taxon>
        <taxon>Paracoccaceae</taxon>
        <taxon>Aliiroseovarius</taxon>
    </lineage>
</organism>
<evidence type="ECO:0000313" key="1">
    <source>
        <dbReference type="EMBL" id="KPN63296.1"/>
    </source>
</evidence>
<proteinExistence type="predicted"/>
<name>A0A0P7IH83_9RHOB</name>
<accession>A0A0P7IH83</accession>
<evidence type="ECO:0000313" key="2">
    <source>
        <dbReference type="Proteomes" id="UP000050471"/>
    </source>
</evidence>
<dbReference type="Proteomes" id="UP000050471">
    <property type="component" value="Unassembled WGS sequence"/>
</dbReference>
<dbReference type="RefSeq" id="WP_055189508.1">
    <property type="nucleotide sequence ID" value="NZ_FPBS01000002.1"/>
</dbReference>
<protein>
    <submittedName>
        <fullName evidence="1">Uncharacterized protein</fullName>
    </submittedName>
</protein>